<reference evidence="2" key="1">
    <citation type="submission" date="2023-07" db="EMBL/GenBank/DDBJ databases">
        <title>draft genome sequence of fig (Ficus carica).</title>
        <authorList>
            <person name="Takahashi T."/>
            <person name="Nishimura K."/>
        </authorList>
    </citation>
    <scope>NUCLEOTIDE SEQUENCE</scope>
</reference>
<dbReference type="EMBL" id="BTGU01000417">
    <property type="protein sequence ID" value="GMN67197.1"/>
    <property type="molecule type" value="Genomic_DNA"/>
</dbReference>
<name>A0AA88E306_FICCA</name>
<proteinExistence type="predicted"/>
<feature type="region of interest" description="Disordered" evidence="1">
    <location>
        <begin position="69"/>
        <end position="95"/>
    </location>
</feature>
<evidence type="ECO:0000256" key="1">
    <source>
        <dbReference type="SAM" id="MobiDB-lite"/>
    </source>
</evidence>
<dbReference type="AlphaFoldDB" id="A0AA88E306"/>
<keyword evidence="3" id="KW-1185">Reference proteome</keyword>
<dbReference type="Proteomes" id="UP001187192">
    <property type="component" value="Unassembled WGS sequence"/>
</dbReference>
<evidence type="ECO:0000313" key="2">
    <source>
        <dbReference type="EMBL" id="GMN67197.1"/>
    </source>
</evidence>
<organism evidence="2 3">
    <name type="scientific">Ficus carica</name>
    <name type="common">Common fig</name>
    <dbReference type="NCBI Taxonomy" id="3494"/>
    <lineage>
        <taxon>Eukaryota</taxon>
        <taxon>Viridiplantae</taxon>
        <taxon>Streptophyta</taxon>
        <taxon>Embryophyta</taxon>
        <taxon>Tracheophyta</taxon>
        <taxon>Spermatophyta</taxon>
        <taxon>Magnoliopsida</taxon>
        <taxon>eudicotyledons</taxon>
        <taxon>Gunneridae</taxon>
        <taxon>Pentapetalae</taxon>
        <taxon>rosids</taxon>
        <taxon>fabids</taxon>
        <taxon>Rosales</taxon>
        <taxon>Moraceae</taxon>
        <taxon>Ficeae</taxon>
        <taxon>Ficus</taxon>
    </lineage>
</organism>
<accession>A0AA88E306</accession>
<protein>
    <submittedName>
        <fullName evidence="2">Uncharacterized protein</fullName>
    </submittedName>
</protein>
<comment type="caution">
    <text evidence="2">The sequence shown here is derived from an EMBL/GenBank/DDBJ whole genome shotgun (WGS) entry which is preliminary data.</text>
</comment>
<gene>
    <name evidence="2" type="ORF">TIFTF001_036262</name>
</gene>
<sequence length="95" mass="10660">MILWNFSKVQGQVCSSTASRDTGYVTVATCVLLARLIAERTLDRISSDPVPTAALSLWKIPSCTDETEGRKRDTLMRESGERRTRDKKDLRGIMV</sequence>
<evidence type="ECO:0000313" key="3">
    <source>
        <dbReference type="Proteomes" id="UP001187192"/>
    </source>
</evidence>